<evidence type="ECO:0000256" key="1">
    <source>
        <dbReference type="ARBA" id="ARBA00005495"/>
    </source>
</evidence>
<name>A0A4U6X9E7_9PEZI</name>
<dbReference type="Proteomes" id="UP000310108">
    <property type="component" value="Unassembled WGS sequence"/>
</dbReference>
<dbReference type="EMBL" id="PJEX01000275">
    <property type="protein sequence ID" value="TKW51894.1"/>
    <property type="molecule type" value="Genomic_DNA"/>
</dbReference>
<dbReference type="GO" id="GO:0046872">
    <property type="term" value="F:metal ion binding"/>
    <property type="evidence" value="ECO:0007669"/>
    <property type="project" value="UniProtKB-KW"/>
</dbReference>
<evidence type="ECO:0000256" key="3">
    <source>
        <dbReference type="ARBA" id="ARBA00022833"/>
    </source>
</evidence>
<evidence type="ECO:0000313" key="5">
    <source>
        <dbReference type="EMBL" id="TKW51894.1"/>
    </source>
</evidence>
<dbReference type="AlphaFoldDB" id="A0A4U6X9E7"/>
<accession>A0A4U6X9E7</accession>
<proteinExistence type="inferred from homology"/>
<dbReference type="SUPFAM" id="SSF51316">
    <property type="entry name" value="Mss4-like"/>
    <property type="match status" value="2"/>
</dbReference>
<organism evidence="5 6">
    <name type="scientific">Colletotrichum tanaceti</name>
    <dbReference type="NCBI Taxonomy" id="1306861"/>
    <lineage>
        <taxon>Eukaryota</taxon>
        <taxon>Fungi</taxon>
        <taxon>Dikarya</taxon>
        <taxon>Ascomycota</taxon>
        <taxon>Pezizomycotina</taxon>
        <taxon>Sordariomycetes</taxon>
        <taxon>Hypocreomycetidae</taxon>
        <taxon>Glomerellales</taxon>
        <taxon>Glomerellaceae</taxon>
        <taxon>Colletotrichum</taxon>
        <taxon>Colletotrichum destructivum species complex</taxon>
    </lineage>
</organism>
<dbReference type="OrthoDB" id="2993351at2759"/>
<gene>
    <name evidence="5" type="ORF">CTA1_3629</name>
</gene>
<dbReference type="InterPro" id="IPR052355">
    <property type="entry name" value="CENP-V-like"/>
</dbReference>
<evidence type="ECO:0000313" key="6">
    <source>
        <dbReference type="Proteomes" id="UP000310108"/>
    </source>
</evidence>
<comment type="caution">
    <text evidence="5">The sequence shown here is derived from an EMBL/GenBank/DDBJ whole genome shotgun (WGS) entry which is preliminary data.</text>
</comment>
<dbReference type="PANTHER" id="PTHR28620">
    <property type="entry name" value="CENTROMERE PROTEIN V"/>
    <property type="match status" value="1"/>
</dbReference>
<evidence type="ECO:0000256" key="2">
    <source>
        <dbReference type="ARBA" id="ARBA00022723"/>
    </source>
</evidence>
<comment type="similarity">
    <text evidence="1">Belongs to the Gfa family.</text>
</comment>
<feature type="domain" description="CENP-V/GFA" evidence="4">
    <location>
        <begin position="32"/>
        <end position="142"/>
    </location>
</feature>
<protein>
    <recommendedName>
        <fullName evidence="4">CENP-V/GFA domain-containing protein</fullName>
    </recommendedName>
</protein>
<dbReference type="Gene3D" id="2.170.150.70">
    <property type="match status" value="2"/>
</dbReference>
<dbReference type="PANTHER" id="PTHR28620:SF1">
    <property type="entry name" value="CENP-V_GFA DOMAIN-CONTAINING PROTEIN"/>
    <property type="match status" value="1"/>
</dbReference>
<dbReference type="Pfam" id="PF04828">
    <property type="entry name" value="GFA"/>
    <property type="match status" value="2"/>
</dbReference>
<sequence>MCPQLLIPTANCLHKHNLAMSASNEQDSKRTYRGNCHCAAFVYEVELPEIQKAGECNCSVCSKKAALWASSARGDFRVVKGAESELSEYDFGSGQMTHKFCGNCGTAIMVDFPNGPPGMEMALNVRSVQNLDIAGLERKPFDGASLGPRYEPPVHQGPNPTAEIEGGKLHTGGCHCGAVTVAVVSKPIDETYEGQVIECDCSICERNGYIWLYLDIDQVVLSGDDSIGRYSFSHRILSKTFCKICGVPLTNQYNPLTEEERSVLTEDARHWHNVFREKHPVNARVLNSVDWKTLKTQHSDGKTQFQPGYVNP</sequence>
<dbReference type="GO" id="GO:0016846">
    <property type="term" value="F:carbon-sulfur lyase activity"/>
    <property type="evidence" value="ECO:0007669"/>
    <property type="project" value="InterPro"/>
</dbReference>
<reference evidence="5 6" key="1">
    <citation type="journal article" date="2019" name="PLoS ONE">
        <title>Comparative genome analysis indicates high evolutionary potential of pathogenicity genes in Colletotrichum tanaceti.</title>
        <authorList>
            <person name="Lelwala R.V."/>
            <person name="Korhonen P.K."/>
            <person name="Young N.D."/>
            <person name="Scott J.B."/>
            <person name="Ades P.A."/>
            <person name="Gasser R.B."/>
            <person name="Taylor P.W.J."/>
        </authorList>
    </citation>
    <scope>NUCLEOTIDE SEQUENCE [LARGE SCALE GENOMIC DNA]</scope>
    <source>
        <strain evidence="5">BRIP57314</strain>
    </source>
</reference>
<keyword evidence="6" id="KW-1185">Reference proteome</keyword>
<dbReference type="PROSITE" id="PS51891">
    <property type="entry name" value="CENP_V_GFA"/>
    <property type="match status" value="2"/>
</dbReference>
<keyword evidence="3" id="KW-0862">Zinc</keyword>
<dbReference type="InterPro" id="IPR011057">
    <property type="entry name" value="Mss4-like_sf"/>
</dbReference>
<keyword evidence="2" id="KW-0479">Metal-binding</keyword>
<feature type="domain" description="CENP-V/GFA" evidence="4">
    <location>
        <begin position="170"/>
        <end position="292"/>
    </location>
</feature>
<dbReference type="InterPro" id="IPR006913">
    <property type="entry name" value="CENP-V/GFA"/>
</dbReference>
<evidence type="ECO:0000259" key="4">
    <source>
        <dbReference type="PROSITE" id="PS51891"/>
    </source>
</evidence>